<dbReference type="PANTHER" id="PTHR33223">
    <property type="entry name" value="CCHC-TYPE DOMAIN-CONTAINING PROTEIN"/>
    <property type="match status" value="1"/>
</dbReference>
<protein>
    <recommendedName>
        <fullName evidence="2">Retrotransposon gag domain-containing protein</fullName>
    </recommendedName>
</protein>
<dbReference type="Proteomes" id="UP000682733">
    <property type="component" value="Unassembled WGS sequence"/>
</dbReference>
<dbReference type="InterPro" id="IPR005162">
    <property type="entry name" value="Retrotrans_gag_dom"/>
</dbReference>
<proteinExistence type="predicted"/>
<feature type="compositionally biased region" description="Polar residues" evidence="1">
    <location>
        <begin position="220"/>
        <end position="236"/>
    </location>
</feature>
<feature type="compositionally biased region" description="Basic and acidic residues" evidence="1">
    <location>
        <begin position="345"/>
        <end position="362"/>
    </location>
</feature>
<accession>A0A8S2DYL8</accession>
<dbReference type="EMBL" id="CAJOBA010008659">
    <property type="protein sequence ID" value="CAF3833647.1"/>
    <property type="molecule type" value="Genomic_DNA"/>
</dbReference>
<evidence type="ECO:0000313" key="3">
    <source>
        <dbReference type="EMBL" id="CAF1069030.1"/>
    </source>
</evidence>
<evidence type="ECO:0000256" key="1">
    <source>
        <dbReference type="SAM" id="MobiDB-lite"/>
    </source>
</evidence>
<feature type="compositionally biased region" description="Low complexity" evidence="1">
    <location>
        <begin position="295"/>
        <end position="306"/>
    </location>
</feature>
<feature type="domain" description="Retrotransposon gag" evidence="2">
    <location>
        <begin position="435"/>
        <end position="523"/>
    </location>
</feature>
<feature type="compositionally biased region" description="Basic residues" evidence="1">
    <location>
        <begin position="283"/>
        <end position="294"/>
    </location>
</feature>
<reference evidence="3" key="1">
    <citation type="submission" date="2021-02" db="EMBL/GenBank/DDBJ databases">
        <authorList>
            <person name="Nowell W R."/>
        </authorList>
    </citation>
    <scope>NUCLEOTIDE SEQUENCE</scope>
</reference>
<sequence length="622" mass="69959">MSQDIPIDKDKKVAAPRLSSSTDRDASSLEQEPSKVFVKAKAKVSVTPSVVSVLSRGRSIRSNTSHATPDLSVASGKDDANALLLETMKMQNMHILESMKIQKEEAREALEMQTQAIIRFIYQQQRSSRTQLLSANTVTPVSRDAITVIPGAPKAQVSTASLPVPLLYVYDPDLSRHASSLPLPIEKKEQKLVSLHECSSCYTAKNQSSSISIAKSDSSTQTEVLPLNTSAKTSPNEAKPLLKSTSPKPLSFPPPKRRSRSVSLLKALLTAKTEVSPKTEKKSKPKLVRKRRSKSPQPSSSSSNSSFVGGKTDFSDKSEVSKSRNKKKHDKRRKHHRKETTFSSDRSDDSSYAKRQDITSECRKKRKSSRSASSSRSSVVASSAILQVTVNDSITRFSGKANEQPSKFLHEYQQNMLTLFGASDSKLLRNISNWLTGSASDWYLQLSQAHRLPETWSQYKRLFLARFRSPERVEALKIERSRCAQKENETAADFYQRYLGLNLEINPKSSEKQLKKYFMRKLRPALRLWMKGDPERMSIDEILKMAEKAEIELLYQRKEEVQRAMPESWTSRNLDAEQDDSNSQELTRSLTRQLARLRTPEKTVVVANLESPSSANSFSQKK</sequence>
<gene>
    <name evidence="3" type="ORF">OVA965_LOCUS17801</name>
    <name evidence="4" type="ORF">TMI583_LOCUS17812</name>
</gene>
<dbReference type="AlphaFoldDB" id="A0A8S2DYL8"/>
<feature type="region of interest" description="Disordered" evidence="1">
    <location>
        <begin position="273"/>
        <end position="376"/>
    </location>
</feature>
<dbReference type="Proteomes" id="UP000677228">
    <property type="component" value="Unassembled WGS sequence"/>
</dbReference>
<dbReference type="EMBL" id="CAJNOK010008644">
    <property type="protein sequence ID" value="CAF1069030.1"/>
    <property type="molecule type" value="Genomic_DNA"/>
</dbReference>
<name>A0A8S2DYL8_9BILA</name>
<feature type="region of interest" description="Disordered" evidence="1">
    <location>
        <begin position="211"/>
        <end position="261"/>
    </location>
</feature>
<feature type="region of interest" description="Disordered" evidence="1">
    <location>
        <begin position="565"/>
        <end position="588"/>
    </location>
</feature>
<evidence type="ECO:0000313" key="4">
    <source>
        <dbReference type="EMBL" id="CAF3833647.1"/>
    </source>
</evidence>
<feature type="compositionally biased region" description="Basic residues" evidence="1">
    <location>
        <begin position="323"/>
        <end position="338"/>
    </location>
</feature>
<organism evidence="3 5">
    <name type="scientific">Didymodactylos carnosus</name>
    <dbReference type="NCBI Taxonomy" id="1234261"/>
    <lineage>
        <taxon>Eukaryota</taxon>
        <taxon>Metazoa</taxon>
        <taxon>Spiralia</taxon>
        <taxon>Gnathifera</taxon>
        <taxon>Rotifera</taxon>
        <taxon>Eurotatoria</taxon>
        <taxon>Bdelloidea</taxon>
        <taxon>Philodinida</taxon>
        <taxon>Philodinidae</taxon>
        <taxon>Didymodactylos</taxon>
    </lineage>
</organism>
<feature type="compositionally biased region" description="Basic and acidic residues" evidence="1">
    <location>
        <begin position="1"/>
        <end position="13"/>
    </location>
</feature>
<feature type="compositionally biased region" description="Basic and acidic residues" evidence="1">
    <location>
        <begin position="313"/>
        <end position="322"/>
    </location>
</feature>
<evidence type="ECO:0000259" key="2">
    <source>
        <dbReference type="Pfam" id="PF03732"/>
    </source>
</evidence>
<dbReference type="Pfam" id="PF03732">
    <property type="entry name" value="Retrotrans_gag"/>
    <property type="match status" value="1"/>
</dbReference>
<comment type="caution">
    <text evidence="3">The sequence shown here is derived from an EMBL/GenBank/DDBJ whole genome shotgun (WGS) entry which is preliminary data.</text>
</comment>
<dbReference type="PANTHER" id="PTHR33223:SF6">
    <property type="entry name" value="CCHC-TYPE DOMAIN-CONTAINING PROTEIN"/>
    <property type="match status" value="1"/>
</dbReference>
<feature type="region of interest" description="Disordered" evidence="1">
    <location>
        <begin position="1"/>
        <end position="32"/>
    </location>
</feature>
<evidence type="ECO:0000313" key="5">
    <source>
        <dbReference type="Proteomes" id="UP000677228"/>
    </source>
</evidence>